<protein>
    <submittedName>
        <fullName evidence="2">Uncharacterized protein LOC120282328 isoform X1</fullName>
    </submittedName>
</protein>
<sequence>MASLVMGGHHCLPSSSSSSSMVNYDIATISRRRKTRMMSGMVTRSSLGPVPLPALLAVAVIFSSSSTSTLDKTLSNIPQTLSSGDDVKQARIQKPKSRKAESCTIKCVTTCIRGGAGSPGEGPLNVRSFMVERKFGLRQHWTLSSSSVIFLPVYVRVCVCVCERERERETETEREREQLLLQCPLIGRYLQLLLVPKSIFFMLFFRTIKY</sequence>
<accession>A0AB40CYU0</accession>
<organism evidence="1 2">
    <name type="scientific">Dioscorea cayennensis subsp. rotundata</name>
    <name type="common">White Guinea yam</name>
    <name type="synonym">Dioscorea rotundata</name>
    <dbReference type="NCBI Taxonomy" id="55577"/>
    <lineage>
        <taxon>Eukaryota</taxon>
        <taxon>Viridiplantae</taxon>
        <taxon>Streptophyta</taxon>
        <taxon>Embryophyta</taxon>
        <taxon>Tracheophyta</taxon>
        <taxon>Spermatophyta</taxon>
        <taxon>Magnoliopsida</taxon>
        <taxon>Liliopsida</taxon>
        <taxon>Dioscoreales</taxon>
        <taxon>Dioscoreaceae</taxon>
        <taxon>Dioscorea</taxon>
    </lineage>
</organism>
<dbReference type="GeneID" id="120282328"/>
<evidence type="ECO:0000313" key="1">
    <source>
        <dbReference type="Proteomes" id="UP001515500"/>
    </source>
</evidence>
<keyword evidence="1" id="KW-1185">Reference proteome</keyword>
<gene>
    <name evidence="2" type="primary">LOC120282328</name>
</gene>
<dbReference type="AlphaFoldDB" id="A0AB40CYU0"/>
<reference evidence="2" key="1">
    <citation type="submission" date="2025-08" db="UniProtKB">
        <authorList>
            <consortium name="RefSeq"/>
        </authorList>
    </citation>
    <scope>IDENTIFICATION</scope>
</reference>
<name>A0AB40CYU0_DIOCR</name>
<dbReference type="Proteomes" id="UP001515500">
    <property type="component" value="Chromosome 3"/>
</dbReference>
<evidence type="ECO:0000313" key="2">
    <source>
        <dbReference type="RefSeq" id="XP_039145060.1"/>
    </source>
</evidence>
<dbReference type="PANTHER" id="PTHR36006:SF2">
    <property type="entry name" value="OS06G0704200 PROTEIN"/>
    <property type="match status" value="1"/>
</dbReference>
<proteinExistence type="predicted"/>
<dbReference type="PANTHER" id="PTHR36006">
    <property type="entry name" value="BNAC02G25390D PROTEIN"/>
    <property type="match status" value="1"/>
</dbReference>
<dbReference type="RefSeq" id="XP_039145060.1">
    <property type="nucleotide sequence ID" value="XM_039289126.1"/>
</dbReference>